<feature type="compositionally biased region" description="Basic and acidic residues" evidence="1">
    <location>
        <begin position="288"/>
        <end position="306"/>
    </location>
</feature>
<evidence type="ECO:0000256" key="1">
    <source>
        <dbReference type="SAM" id="MobiDB-lite"/>
    </source>
</evidence>
<feature type="compositionally biased region" description="Low complexity" evidence="1">
    <location>
        <begin position="29"/>
        <end position="41"/>
    </location>
</feature>
<feature type="compositionally biased region" description="Basic residues" evidence="1">
    <location>
        <begin position="1"/>
        <end position="13"/>
    </location>
</feature>
<accession>A0A9P7G1T2</accession>
<name>A0A9P7G1T2_9AGAR</name>
<proteinExistence type="predicted"/>
<organism evidence="2 3">
    <name type="scientific">Asterophora parasitica</name>
    <dbReference type="NCBI Taxonomy" id="117018"/>
    <lineage>
        <taxon>Eukaryota</taxon>
        <taxon>Fungi</taxon>
        <taxon>Dikarya</taxon>
        <taxon>Basidiomycota</taxon>
        <taxon>Agaricomycotina</taxon>
        <taxon>Agaricomycetes</taxon>
        <taxon>Agaricomycetidae</taxon>
        <taxon>Agaricales</taxon>
        <taxon>Tricholomatineae</taxon>
        <taxon>Lyophyllaceae</taxon>
        <taxon>Asterophora</taxon>
    </lineage>
</organism>
<reference evidence="2" key="2">
    <citation type="submission" date="2021-10" db="EMBL/GenBank/DDBJ databases">
        <title>Phylogenomics reveals ancestral predisposition of the termite-cultivated fungus Termitomyces towards a domesticated lifestyle.</title>
        <authorList>
            <person name="Auxier B."/>
            <person name="Grum-Grzhimaylo A."/>
            <person name="Cardenas M.E."/>
            <person name="Lodge J.D."/>
            <person name="Laessoe T."/>
            <person name="Pedersen O."/>
            <person name="Smith M.E."/>
            <person name="Kuyper T.W."/>
            <person name="Franco-Molano E.A."/>
            <person name="Baroni T.J."/>
            <person name="Aanen D.K."/>
        </authorList>
    </citation>
    <scope>NUCLEOTIDE SEQUENCE</scope>
    <source>
        <strain evidence="2">AP01</strain>
        <tissue evidence="2">Mycelium</tissue>
    </source>
</reference>
<feature type="region of interest" description="Disordered" evidence="1">
    <location>
        <begin position="362"/>
        <end position="388"/>
    </location>
</feature>
<sequence length="388" mass="42339">MSSSGRRKATKRRVVSEDEDGHDRDQTISTAAASSPPGTASLRELSHTVEGDSDFEPDHATQTAPSPEDLFAEPSPSTSRRKKRKAGDGPPPTKRKRVHAEGHPDDDFHVTAASGDDDDDPVEAKRQSKPTAKAKARGGKAKAGDAQDKKAHHGRPQPEASRSAGTKRPRTSSKAEDATVDVVGDLDAEPGTRSPSQPKEPTSPPPKKRKLPKINKNKPVGAASGPTSAKPPLPAADSTQPVVPILPESKTARKTPAMLGNTDFDLRDSSVYRELFKAPSGSNPRGLSRQERDKERRKELDKLRDDARAKRMAEMTVSFNLQAQSEKIELFEEGLRSKKSSAIFPNFLAAKWRELWELDRRKAKDQGQWAGGTTWGESGEREEGEMRS</sequence>
<feature type="compositionally biased region" description="Basic and acidic residues" evidence="1">
    <location>
        <begin position="378"/>
        <end position="388"/>
    </location>
</feature>
<feature type="compositionally biased region" description="Basic and acidic residues" evidence="1">
    <location>
        <begin position="99"/>
        <end position="109"/>
    </location>
</feature>
<evidence type="ECO:0000313" key="3">
    <source>
        <dbReference type="Proteomes" id="UP000775547"/>
    </source>
</evidence>
<dbReference type="Proteomes" id="UP000775547">
    <property type="component" value="Unassembled WGS sequence"/>
</dbReference>
<gene>
    <name evidence="2" type="ORF">DXG03_005576</name>
</gene>
<feature type="region of interest" description="Disordered" evidence="1">
    <location>
        <begin position="1"/>
        <end position="306"/>
    </location>
</feature>
<comment type="caution">
    <text evidence="2">The sequence shown here is derived from an EMBL/GenBank/DDBJ whole genome shotgun (WGS) entry which is preliminary data.</text>
</comment>
<reference evidence="2" key="1">
    <citation type="submission" date="2020-07" db="EMBL/GenBank/DDBJ databases">
        <authorList>
            <person name="Nieuwenhuis M."/>
            <person name="Van De Peppel L.J.J."/>
        </authorList>
    </citation>
    <scope>NUCLEOTIDE SEQUENCE</scope>
    <source>
        <strain evidence="2">AP01</strain>
        <tissue evidence="2">Mycelium</tissue>
    </source>
</reference>
<dbReference type="AlphaFoldDB" id="A0A9P7G1T2"/>
<feature type="compositionally biased region" description="Basic residues" evidence="1">
    <location>
        <begin position="206"/>
        <end position="216"/>
    </location>
</feature>
<dbReference type="EMBL" id="JABCKV010000344">
    <property type="protein sequence ID" value="KAG5641285.1"/>
    <property type="molecule type" value="Genomic_DNA"/>
</dbReference>
<protein>
    <submittedName>
        <fullName evidence="2">Uncharacterized protein</fullName>
    </submittedName>
</protein>
<dbReference type="OrthoDB" id="3362703at2759"/>
<evidence type="ECO:0000313" key="2">
    <source>
        <dbReference type="EMBL" id="KAG5641285.1"/>
    </source>
</evidence>
<keyword evidence="3" id="KW-1185">Reference proteome</keyword>
<feature type="compositionally biased region" description="Basic and acidic residues" evidence="1">
    <location>
        <begin position="264"/>
        <end position="276"/>
    </location>
</feature>